<keyword evidence="2" id="KW-0732">Signal</keyword>
<evidence type="ECO:0000313" key="5">
    <source>
        <dbReference type="Proteomes" id="UP000236621"/>
    </source>
</evidence>
<evidence type="ECO:0000313" key="4">
    <source>
        <dbReference type="EMBL" id="PNY28331.1"/>
    </source>
</evidence>
<feature type="signal peptide" evidence="2">
    <location>
        <begin position="1"/>
        <end position="20"/>
    </location>
</feature>
<dbReference type="SUPFAM" id="SSF63829">
    <property type="entry name" value="Calcium-dependent phosphotriesterase"/>
    <property type="match status" value="1"/>
</dbReference>
<evidence type="ECO:0000256" key="1">
    <source>
        <dbReference type="SAM" id="MobiDB-lite"/>
    </source>
</evidence>
<name>A0A2K3QLC2_9HYPO</name>
<dbReference type="STRING" id="45235.A0A2K3QLC2"/>
<gene>
    <name evidence="4" type="ORF">TCAP_01741</name>
</gene>
<feature type="compositionally biased region" description="Low complexity" evidence="1">
    <location>
        <begin position="60"/>
        <end position="139"/>
    </location>
</feature>
<organism evidence="4 5">
    <name type="scientific">Tolypocladium capitatum</name>
    <dbReference type="NCBI Taxonomy" id="45235"/>
    <lineage>
        <taxon>Eukaryota</taxon>
        <taxon>Fungi</taxon>
        <taxon>Dikarya</taxon>
        <taxon>Ascomycota</taxon>
        <taxon>Pezizomycotina</taxon>
        <taxon>Sordariomycetes</taxon>
        <taxon>Hypocreomycetidae</taxon>
        <taxon>Hypocreales</taxon>
        <taxon>Ophiocordycipitaceae</taxon>
        <taxon>Tolypocladium</taxon>
    </lineage>
</organism>
<proteinExistence type="predicted"/>
<dbReference type="InterPro" id="IPR054215">
    <property type="entry name" value="DUF6923"/>
</dbReference>
<dbReference type="EMBL" id="NRSZ01000278">
    <property type="protein sequence ID" value="PNY28331.1"/>
    <property type="molecule type" value="Genomic_DNA"/>
</dbReference>
<evidence type="ECO:0000259" key="3">
    <source>
        <dbReference type="Pfam" id="PF21959"/>
    </source>
</evidence>
<protein>
    <recommendedName>
        <fullName evidence="3">DUF6923 domain-containing protein</fullName>
    </recommendedName>
</protein>
<feature type="region of interest" description="Disordered" evidence="1">
    <location>
        <begin position="50"/>
        <end position="147"/>
    </location>
</feature>
<feature type="region of interest" description="Disordered" evidence="1">
    <location>
        <begin position="347"/>
        <end position="378"/>
    </location>
</feature>
<dbReference type="Pfam" id="PF21959">
    <property type="entry name" value="DUF6923"/>
    <property type="match status" value="1"/>
</dbReference>
<dbReference type="Proteomes" id="UP000236621">
    <property type="component" value="Unassembled WGS sequence"/>
</dbReference>
<comment type="caution">
    <text evidence="4">The sequence shown here is derived from an EMBL/GenBank/DDBJ whole genome shotgun (WGS) entry which is preliminary data.</text>
</comment>
<keyword evidence="5" id="KW-1185">Reference proteome</keyword>
<sequence>MVPCRYVILLAVACTGYVHGSPAPRVEVDERAVDCLTTTMPELCTETITRRCSHSTTAKPSSSRTTSTERPSSSTTTTNMPIPSTTTTEPPSSSSSTTTTEPPSSSSSTTTTEPPSSSSSTSMTTTEPPSSSSSVTSTEPPKPTLSCTSDAYLIQVNTLYRVNLKTGDREVISSTVGNDGGPINSLGYNIKEDYMYGTQGNRLIRILGDGSTEDVAELPVSANIGDFDADGQYWYSSGGTTWGRVDLAPGSPTYGQIVDRGMSTLGDVPMAADWAYTPAKPGYLYGVGVAEGGTPVLVRWSMGTHSWETVYAADGLKGVAFGGVMSTSDAVLYGSDNESGGIFRFPMDDPKGASRTATGPAAASNDGTRCFLQPDSST</sequence>
<feature type="domain" description="DUF6923" evidence="3">
    <location>
        <begin position="158"/>
        <end position="371"/>
    </location>
</feature>
<dbReference type="AlphaFoldDB" id="A0A2K3QLC2"/>
<dbReference type="OrthoDB" id="4405280at2759"/>
<evidence type="ECO:0000256" key="2">
    <source>
        <dbReference type="SAM" id="SignalP"/>
    </source>
</evidence>
<feature type="chain" id="PRO_5014370924" description="DUF6923 domain-containing protein" evidence="2">
    <location>
        <begin position="21"/>
        <end position="378"/>
    </location>
</feature>
<accession>A0A2K3QLC2</accession>
<reference evidence="4 5" key="1">
    <citation type="submission" date="2017-08" db="EMBL/GenBank/DDBJ databases">
        <title>Harnessing the power of phylogenomics to disentangle the directionality and signatures of interkingdom host jumping in the parasitic fungal genus Tolypocladium.</title>
        <authorList>
            <person name="Quandt C.A."/>
            <person name="Patterson W."/>
            <person name="Spatafora J.W."/>
        </authorList>
    </citation>
    <scope>NUCLEOTIDE SEQUENCE [LARGE SCALE GENOMIC DNA]</scope>
    <source>
        <strain evidence="4 5">CBS 113982</strain>
    </source>
</reference>